<dbReference type="InterPro" id="IPR017946">
    <property type="entry name" value="PLC-like_Pdiesterase_TIM-brl"/>
</dbReference>
<organism evidence="10 11">
    <name type="scientific">Pedococcus aerophilus</name>
    <dbReference type="NCBI Taxonomy" id="436356"/>
    <lineage>
        <taxon>Bacteria</taxon>
        <taxon>Bacillati</taxon>
        <taxon>Actinomycetota</taxon>
        <taxon>Actinomycetes</taxon>
        <taxon>Micrococcales</taxon>
        <taxon>Intrasporangiaceae</taxon>
        <taxon>Pedococcus</taxon>
    </lineage>
</organism>
<keyword evidence="3 8" id="KW-0732">Signal</keyword>
<dbReference type="SUPFAM" id="SSF51695">
    <property type="entry name" value="PLC-like phosphodiesterases"/>
    <property type="match status" value="1"/>
</dbReference>
<evidence type="ECO:0000256" key="6">
    <source>
        <dbReference type="ARBA" id="ARBA00047512"/>
    </source>
</evidence>
<evidence type="ECO:0000256" key="2">
    <source>
        <dbReference type="ARBA" id="ARBA00012247"/>
    </source>
</evidence>
<feature type="compositionally biased region" description="Low complexity" evidence="7">
    <location>
        <begin position="27"/>
        <end position="39"/>
    </location>
</feature>
<dbReference type="PANTHER" id="PTHR43620:SF7">
    <property type="entry name" value="GLYCEROPHOSPHODIESTER PHOSPHODIESTERASE GDPD5-RELATED"/>
    <property type="match status" value="1"/>
</dbReference>
<proteinExistence type="inferred from homology"/>
<accession>A0ABN3UV59</accession>
<keyword evidence="11" id="KW-1185">Reference proteome</keyword>
<gene>
    <name evidence="10" type="ORF">GCM10009867_32500</name>
</gene>
<dbReference type="PROSITE" id="PS51704">
    <property type="entry name" value="GP_PDE"/>
    <property type="match status" value="1"/>
</dbReference>
<evidence type="ECO:0000256" key="8">
    <source>
        <dbReference type="SAM" id="SignalP"/>
    </source>
</evidence>
<dbReference type="Proteomes" id="UP001501326">
    <property type="component" value="Unassembled WGS sequence"/>
</dbReference>
<name>A0ABN3UV59_9MICO</name>
<comment type="catalytic activity">
    <reaction evidence="6">
        <text>a sn-glycero-3-phosphodiester + H2O = an alcohol + sn-glycerol 3-phosphate + H(+)</text>
        <dbReference type="Rhea" id="RHEA:12969"/>
        <dbReference type="ChEBI" id="CHEBI:15377"/>
        <dbReference type="ChEBI" id="CHEBI:15378"/>
        <dbReference type="ChEBI" id="CHEBI:30879"/>
        <dbReference type="ChEBI" id="CHEBI:57597"/>
        <dbReference type="ChEBI" id="CHEBI:83408"/>
        <dbReference type="EC" id="3.1.4.46"/>
    </reaction>
</comment>
<sequence>MTRTLPALAVTGALVLGSTVALAGPSVAAPSSRATAAATDRTDRTAATDRVRTTTGPLVLAHRGASGYRPEHTSGAYELAVALGADYIEPDLVMTRDGVLVDRHEPEISGTTDVADHPEFASRRTTKDLDGVATTGWFTEDFTLAELRTLRAKERLPQIRQESTVYDGRYTVPTFEEVLVLREKLSREYGRQIGIIPEIKHSTYFHDKGLNPEAALMKLVRKHRLNTPKAPLWVQSFELTNLVTLRTTYGYRANEVFLASGSGAPYDLVRKGDRRTYADLLTAASLRKLSRTIDGIGPDKNLVIGRRADGSLGSPTGLVAAAHAAGLKVTPYTFRAENTFLPTDYRVGTDPADFGRAVEEVVEFMKAGVDGVFCDQPDICVTARKDFLGQGD</sequence>
<evidence type="ECO:0000256" key="3">
    <source>
        <dbReference type="ARBA" id="ARBA00022729"/>
    </source>
</evidence>
<evidence type="ECO:0000313" key="10">
    <source>
        <dbReference type="EMBL" id="GAA2738895.1"/>
    </source>
</evidence>
<comment type="similarity">
    <text evidence="1">Belongs to the glycerophosphoryl diester phosphodiesterase family.</text>
</comment>
<reference evidence="10 11" key="1">
    <citation type="journal article" date="2019" name="Int. J. Syst. Evol. Microbiol.">
        <title>The Global Catalogue of Microorganisms (GCM) 10K type strain sequencing project: providing services to taxonomists for standard genome sequencing and annotation.</title>
        <authorList>
            <consortium name="The Broad Institute Genomics Platform"/>
            <consortium name="The Broad Institute Genome Sequencing Center for Infectious Disease"/>
            <person name="Wu L."/>
            <person name="Ma J."/>
        </authorList>
    </citation>
    <scope>NUCLEOTIDE SEQUENCE [LARGE SCALE GENOMIC DNA]</scope>
    <source>
        <strain evidence="10 11">JCM 16378</strain>
    </source>
</reference>
<evidence type="ECO:0000256" key="4">
    <source>
        <dbReference type="ARBA" id="ARBA00022798"/>
    </source>
</evidence>
<dbReference type="CDD" id="cd08602">
    <property type="entry name" value="GDPD_ScGlpQ1_like"/>
    <property type="match status" value="1"/>
</dbReference>
<evidence type="ECO:0000256" key="1">
    <source>
        <dbReference type="ARBA" id="ARBA00007277"/>
    </source>
</evidence>
<dbReference type="Pfam" id="PF03009">
    <property type="entry name" value="GDPD"/>
    <property type="match status" value="1"/>
</dbReference>
<comment type="caution">
    <text evidence="10">The sequence shown here is derived from an EMBL/GenBank/DDBJ whole genome shotgun (WGS) entry which is preliminary data.</text>
</comment>
<protein>
    <recommendedName>
        <fullName evidence="2">glycerophosphodiester phosphodiesterase</fullName>
        <ecNumber evidence="2">3.1.4.46</ecNumber>
    </recommendedName>
</protein>
<feature type="chain" id="PRO_5045430565" description="glycerophosphodiester phosphodiesterase" evidence="8">
    <location>
        <begin position="24"/>
        <end position="392"/>
    </location>
</feature>
<keyword evidence="4" id="KW-0319">Glycerol metabolism</keyword>
<feature type="signal peptide" evidence="8">
    <location>
        <begin position="1"/>
        <end position="23"/>
    </location>
</feature>
<dbReference type="PANTHER" id="PTHR43620">
    <property type="entry name" value="GLYCEROPHOSPHORYL DIESTER PHOSPHODIESTERASE"/>
    <property type="match status" value="1"/>
</dbReference>
<dbReference type="EMBL" id="BAAARN010000004">
    <property type="protein sequence ID" value="GAA2738895.1"/>
    <property type="molecule type" value="Genomic_DNA"/>
</dbReference>
<dbReference type="InterPro" id="IPR030395">
    <property type="entry name" value="GP_PDE_dom"/>
</dbReference>
<feature type="domain" description="GP-PDE" evidence="9">
    <location>
        <begin position="57"/>
        <end position="384"/>
    </location>
</feature>
<feature type="region of interest" description="Disordered" evidence="7">
    <location>
        <begin position="27"/>
        <end position="46"/>
    </location>
</feature>
<evidence type="ECO:0000256" key="7">
    <source>
        <dbReference type="SAM" id="MobiDB-lite"/>
    </source>
</evidence>
<dbReference type="EC" id="3.1.4.46" evidence="2"/>
<dbReference type="RefSeq" id="WP_344195326.1">
    <property type="nucleotide sequence ID" value="NZ_BAAARN010000004.1"/>
</dbReference>
<keyword evidence="5" id="KW-0378">Hydrolase</keyword>
<evidence type="ECO:0000256" key="5">
    <source>
        <dbReference type="ARBA" id="ARBA00022801"/>
    </source>
</evidence>
<evidence type="ECO:0000313" key="11">
    <source>
        <dbReference type="Proteomes" id="UP001501326"/>
    </source>
</evidence>
<evidence type="ECO:0000259" key="9">
    <source>
        <dbReference type="PROSITE" id="PS51704"/>
    </source>
</evidence>
<dbReference type="Gene3D" id="3.20.20.190">
    <property type="entry name" value="Phosphatidylinositol (PI) phosphodiesterase"/>
    <property type="match status" value="1"/>
</dbReference>